<sequence length="1481" mass="164077">MNSSSNVYSSPGIPLSLPTGEPGSDHAEEASSSRRRSRSHSFSRTFGRAIPGNGNKGKEKSRHERTKSQLADIPFLETQLLPSLRDTIDRMTHPPKPQAIQEGHETHAHDDIHDFVDRDHGHAAAVLSQHDTNRTPVQSSAYTPVYSSSVYGYRSPAASAPLDSQISKATTVISTTPRLERPSPSAFSSKNSTAPRSVLKSALRPPMASSPASPSVPASPGKSLRSVKSMMSTSQLTPNPPSLHSPSVKSPSMIPSKLPSSPLSKLRSNPTTPRTKQKPHPSPKVPQQTPSFCHNAPNSNTIIDDSGSELEREYGRRLNSGRLVIANAVVEPSSSESDASERAQERRTEPRVNRHAKDSSSSYQSRGTNSYRSPKPSSSPLPSNIAPAPARNYPYHKFSGKSHAQFGLGLYSEPATLDRLSGDDDEQSVYDDDDDLGGADPSFSHPHCYPDHRDETRYEDDEESVYEENSDDAYDTFDRQGASCSTKDQNRNANDTEMRSVRRRREALLGLVDGLTTDFGLHPEKAMMNYSESENSYDVQGVAISGSGDIIEEQRLDTRGNVIHNGWSGSASSDNQRKGRSKELRRSASRESTTASANAKISDNLAASRPALRQRNGHQRSPSTDLPIRTRSSTHNVDSLTFTATLSSQDRDPQNEGRSKQSGSKLPALAKQRRRSSTNPSRFNERPPSVASRVHLTEDIPPSKSKDAGQYEKLNHIRRSSGRLDERANETALREREGFGIPASLSYGGVDISPSPSESNYPSAKFVRSCSENSLASLASRNNNLTHAESDLSNVGEDRRHGGLDGLSTVAEALFKNLTTTVSNPRDDRKHSHRPSLASQRRSSSRSVQQVSQPASPTRSPQPSVPLSQKVPEIWRSTSEHEVPTGNATWRSAMPPETYKALLAEHGSMEMQRQELIYELRSSQQEFVKRLRSIVRIFCVPLRRKHSKAWLPDVPLQVSRLFDWFEDIANLHTGISETLESAASAWERGEIVVGVAHGLRGFVPRLEVYQPYIMRVDEVKEMLVRCTATPDDQFGEFVRLGERHIECGGWTLADLLMQPLERLSMYTKNFQRLWELTPRDHPDYLSSFSLYHSSRMVVHVMQEVKRREAEYEFVKELSSRIEGLPPSVQLAQRERRLLWHGELLSAAVKRGNNGHAAVHSERDPSLGWKNPGKPTLDQREQLRNGSRLAVSVTKWDRQRKRATSINSSASSMASSQSSVYTSPATSYSTQSKRDDRLEPALLSPYPDSQTSRSSAGLSPGTLVSAFIFTDVIVLACRGSDECKDTEWRLEPSCGVARILDLSTECSSVAVPASLPDDERIIALDLVPLGPNDLQNGFISDASSIRAVRFSLVTDQSSETGKTSFDEAFAACRRCHAYTLRSLSFPSHSGQYLPHGPHVDLELDTQKSVMEILNTGLPLPKSPSVQISDMGRTNLIRTISEVDKEREERGWWALRFQQVLREMQRQDPMLSLEMMSRIGGEV</sequence>
<comment type="caution">
    <text evidence="3">The sequence shown here is derived from an EMBL/GenBank/DDBJ whole genome shotgun (WGS) entry which is preliminary data.</text>
</comment>
<feature type="region of interest" description="Disordered" evidence="1">
    <location>
        <begin position="417"/>
        <end position="499"/>
    </location>
</feature>
<feature type="compositionally biased region" description="Low complexity" evidence="1">
    <location>
        <begin position="249"/>
        <end position="270"/>
    </location>
</feature>
<feature type="compositionally biased region" description="Polar residues" evidence="1">
    <location>
        <begin position="359"/>
        <end position="369"/>
    </location>
</feature>
<feature type="compositionally biased region" description="Basic and acidic residues" evidence="1">
    <location>
        <begin position="102"/>
        <end position="122"/>
    </location>
</feature>
<feature type="compositionally biased region" description="Basic and acidic residues" evidence="1">
    <location>
        <begin position="23"/>
        <end position="32"/>
    </location>
</feature>
<feature type="compositionally biased region" description="Polar residues" evidence="1">
    <location>
        <begin position="162"/>
        <end position="177"/>
    </location>
</feature>
<dbReference type="PANTHER" id="PTHR12673">
    <property type="entry name" value="FACIOGENITAL DYSPLASIA PROTEIN"/>
    <property type="match status" value="1"/>
</dbReference>
<feature type="region of interest" description="Disordered" evidence="1">
    <location>
        <begin position="1"/>
        <end position="140"/>
    </location>
</feature>
<feature type="compositionally biased region" description="Basic and acidic residues" evidence="1">
    <location>
        <begin position="339"/>
        <end position="358"/>
    </location>
</feature>
<dbReference type="STRING" id="98765.A0A2R6NPW4"/>
<dbReference type="InterPro" id="IPR000219">
    <property type="entry name" value="DH_dom"/>
</dbReference>
<dbReference type="PROSITE" id="PS50010">
    <property type="entry name" value="DH_2"/>
    <property type="match status" value="1"/>
</dbReference>
<feature type="region of interest" description="Disordered" evidence="1">
    <location>
        <begin position="561"/>
        <end position="727"/>
    </location>
</feature>
<dbReference type="SUPFAM" id="SSF48065">
    <property type="entry name" value="DBL homology domain (DH-domain)"/>
    <property type="match status" value="1"/>
</dbReference>
<evidence type="ECO:0000313" key="3">
    <source>
        <dbReference type="EMBL" id="PSR74499.1"/>
    </source>
</evidence>
<dbReference type="Proteomes" id="UP000186601">
    <property type="component" value="Unassembled WGS sequence"/>
</dbReference>
<feature type="compositionally biased region" description="Acidic residues" evidence="1">
    <location>
        <begin position="423"/>
        <end position="437"/>
    </location>
</feature>
<accession>A0A2R6NPW4</accession>
<feature type="region of interest" description="Disordered" evidence="1">
    <location>
        <begin position="153"/>
        <end position="399"/>
    </location>
</feature>
<dbReference type="InterPro" id="IPR035899">
    <property type="entry name" value="DBL_dom_sf"/>
</dbReference>
<evidence type="ECO:0000256" key="1">
    <source>
        <dbReference type="SAM" id="MobiDB-lite"/>
    </source>
</evidence>
<feature type="compositionally biased region" description="Acidic residues" evidence="1">
    <location>
        <begin position="457"/>
        <end position="475"/>
    </location>
</feature>
<feature type="compositionally biased region" description="Basic and acidic residues" evidence="1">
    <location>
        <begin position="649"/>
        <end position="659"/>
    </location>
</feature>
<protein>
    <recommendedName>
        <fullName evidence="2">DH domain-containing protein</fullName>
    </recommendedName>
</protein>
<feature type="compositionally biased region" description="Polar residues" evidence="1">
    <location>
        <begin position="619"/>
        <end position="648"/>
    </location>
</feature>
<feature type="domain" description="DH" evidence="2">
    <location>
        <begin position="912"/>
        <end position="1124"/>
    </location>
</feature>
<feature type="compositionally biased region" description="Polar residues" evidence="1">
    <location>
        <begin position="857"/>
        <end position="867"/>
    </location>
</feature>
<feature type="region of interest" description="Disordered" evidence="1">
    <location>
        <begin position="819"/>
        <end position="868"/>
    </location>
</feature>
<gene>
    <name evidence="3" type="ORF">PHLCEN_2v9796</name>
</gene>
<feature type="compositionally biased region" description="Low complexity" evidence="1">
    <location>
        <begin position="201"/>
        <end position="220"/>
    </location>
</feature>
<dbReference type="Gene3D" id="1.20.900.10">
    <property type="entry name" value="Dbl homology (DH) domain"/>
    <property type="match status" value="1"/>
</dbReference>
<feature type="compositionally biased region" description="Low complexity" evidence="1">
    <location>
        <begin position="590"/>
        <end position="599"/>
    </location>
</feature>
<dbReference type="InterPro" id="IPR051092">
    <property type="entry name" value="FYVE_RhoGEF_PH"/>
</dbReference>
<feature type="compositionally biased region" description="Low complexity" evidence="1">
    <location>
        <begin position="1204"/>
        <end position="1222"/>
    </location>
</feature>
<feature type="compositionally biased region" description="Basic and acidic residues" evidence="1">
    <location>
        <begin position="488"/>
        <end position="499"/>
    </location>
</feature>
<organism evidence="3 4">
    <name type="scientific">Hermanssonia centrifuga</name>
    <dbReference type="NCBI Taxonomy" id="98765"/>
    <lineage>
        <taxon>Eukaryota</taxon>
        <taxon>Fungi</taxon>
        <taxon>Dikarya</taxon>
        <taxon>Basidiomycota</taxon>
        <taxon>Agaricomycotina</taxon>
        <taxon>Agaricomycetes</taxon>
        <taxon>Polyporales</taxon>
        <taxon>Meruliaceae</taxon>
        <taxon>Hermanssonia</taxon>
    </lineage>
</organism>
<dbReference type="SMART" id="SM00325">
    <property type="entry name" value="RhoGEF"/>
    <property type="match status" value="1"/>
</dbReference>
<dbReference type="GO" id="GO:0005085">
    <property type="term" value="F:guanyl-nucleotide exchange factor activity"/>
    <property type="evidence" value="ECO:0007669"/>
    <property type="project" value="InterPro"/>
</dbReference>
<keyword evidence="4" id="KW-1185">Reference proteome</keyword>
<evidence type="ECO:0000259" key="2">
    <source>
        <dbReference type="PROSITE" id="PS50010"/>
    </source>
</evidence>
<name>A0A2R6NPW4_9APHY</name>
<dbReference type="GO" id="GO:0005737">
    <property type="term" value="C:cytoplasm"/>
    <property type="evidence" value="ECO:0007669"/>
    <property type="project" value="TreeGrafter"/>
</dbReference>
<feature type="compositionally biased region" description="Basic and acidic residues" evidence="1">
    <location>
        <begin position="704"/>
        <end position="715"/>
    </location>
</feature>
<dbReference type="PANTHER" id="PTHR12673:SF159">
    <property type="entry name" value="LD03170P"/>
    <property type="match status" value="1"/>
</dbReference>
<dbReference type="EMBL" id="MLYV02000983">
    <property type="protein sequence ID" value="PSR74499.1"/>
    <property type="molecule type" value="Genomic_DNA"/>
</dbReference>
<feature type="compositionally biased region" description="Basic and acidic residues" evidence="1">
    <location>
        <begin position="575"/>
        <end position="589"/>
    </location>
</feature>
<feature type="compositionally biased region" description="Low complexity" evidence="1">
    <location>
        <begin position="370"/>
        <end position="383"/>
    </location>
</feature>
<feature type="region of interest" description="Disordered" evidence="1">
    <location>
        <begin position="1154"/>
        <end position="1256"/>
    </location>
</feature>
<proteinExistence type="predicted"/>
<reference evidence="3 4" key="1">
    <citation type="submission" date="2018-02" db="EMBL/GenBank/DDBJ databases">
        <title>Genome sequence of the basidiomycete white-rot fungus Phlebia centrifuga.</title>
        <authorList>
            <person name="Granchi Z."/>
            <person name="Peng M."/>
            <person name="de Vries R.P."/>
            <person name="Hilden K."/>
            <person name="Makela M.R."/>
            <person name="Grigoriev I."/>
            <person name="Riley R."/>
        </authorList>
    </citation>
    <scope>NUCLEOTIDE SEQUENCE [LARGE SCALE GENOMIC DNA]</scope>
    <source>
        <strain evidence="3 4">FBCC195</strain>
    </source>
</reference>
<dbReference type="OrthoDB" id="1716625at2759"/>
<feature type="compositionally biased region" description="Polar residues" evidence="1">
    <location>
        <begin position="185"/>
        <end position="195"/>
    </location>
</feature>
<feature type="compositionally biased region" description="Polar residues" evidence="1">
    <location>
        <begin position="285"/>
        <end position="303"/>
    </location>
</feature>
<dbReference type="Pfam" id="PF00621">
    <property type="entry name" value="RhoGEF"/>
    <property type="match status" value="1"/>
</dbReference>
<feature type="compositionally biased region" description="Polar residues" evidence="1">
    <location>
        <begin position="1246"/>
        <end position="1256"/>
    </location>
</feature>
<evidence type="ECO:0000313" key="4">
    <source>
        <dbReference type="Proteomes" id="UP000186601"/>
    </source>
</evidence>
<feature type="compositionally biased region" description="Low complexity" evidence="1">
    <location>
        <begin position="835"/>
        <end position="856"/>
    </location>
</feature>